<dbReference type="GO" id="GO:0006886">
    <property type="term" value="P:intracellular protein transport"/>
    <property type="evidence" value="ECO:0007669"/>
    <property type="project" value="InterPro"/>
</dbReference>
<evidence type="ECO:0000256" key="5">
    <source>
        <dbReference type="ARBA" id="ARBA00023136"/>
    </source>
</evidence>
<dbReference type="InterPro" id="IPR026739">
    <property type="entry name" value="AP_beta"/>
</dbReference>
<gene>
    <name evidence="8" type="primary">AP4B1</name>
    <name evidence="8" type="ORF">BGZ99_009314</name>
</gene>
<dbReference type="OrthoDB" id="10254310at2759"/>
<comment type="caution">
    <text evidence="8">The sequence shown here is derived from an EMBL/GenBank/DDBJ whole genome shotgun (WGS) entry which is preliminary data.</text>
</comment>
<evidence type="ECO:0000313" key="8">
    <source>
        <dbReference type="EMBL" id="KAG0312708.1"/>
    </source>
</evidence>
<keyword evidence="4" id="KW-0653">Protein transport</keyword>
<dbReference type="GO" id="GO:0012505">
    <property type="term" value="C:endomembrane system"/>
    <property type="evidence" value="ECO:0007669"/>
    <property type="project" value="UniProtKB-SubCell"/>
</dbReference>
<evidence type="ECO:0000256" key="1">
    <source>
        <dbReference type="ARBA" id="ARBA00004308"/>
    </source>
</evidence>
<name>A0A9P6R546_9FUNG</name>
<dbReference type="InterPro" id="IPR011989">
    <property type="entry name" value="ARM-like"/>
</dbReference>
<evidence type="ECO:0000256" key="3">
    <source>
        <dbReference type="ARBA" id="ARBA00022448"/>
    </source>
</evidence>
<sequence>MDVPELVDAFRDQPANHALLIHRVQELMGQGIDVSSLFATLVSSASTREMTIKKAAYAFLAKYGRTHEELSLLSINTLHQDCTDPDPIVRSLALRTLCSLGQKSLLRFLLQPLNKGFQDKNAHVRKTAAMACISLFELDPVFVLESEIVDKLYSMLRDRDAPVVVNVILALETILTDEGGMVVNQKIASYLIQRYKDWSPSQLQIVLGVLCRYRPQTNDEIYEIMNDVDDGLQHPSLAVQMATLRLFIWLCQDLAEIQEDVQKTIEETLIKHLDSPSPDLVHASLCHLTLMVEATGKFQNNTTQHLSALFCRPSDPIPIKLQKLALCSTIAQQQQQHASIATADATIPSLSRMILDHFCLVASMKNVVLFQQSTAARGARQQPLDRQTIAAQLEVACQAIDAIGQIGSHQFSQTRDNGKKDKSNRDQANIGSNVRACIDRLFQLLVLFGNMERISSNIKNPRKESDTNSWMHSEIAALDLEESQVALVLSTILMAIERCWQGEFESRQNSISITGGILDAFQVKVLGMLLLRHLDQSELDRLAQKKKPLRFRYDPLPEAIATETTDLSASASSMSFAATDHLQQQGQPGGGISKLARISGIKILLLEESAHQLALRQQQQQLQLPQQQQSLTQENDDDNNNVLQEQENNKKMQAIRSALEMRAQYVLLLQQQVQDMVQSIDHYHSSLRQSDAVFSRRRAERLAVIDLACHLVAFSVEHQQDERDKSVGQDSNDKADDKEKELLVRRLGILAQAVDQLIPGPNTDLLPSNSAGSVSKDVADRARLVEAMFLVPLLTIAAAGPGMPPSPRTVSQANPFDSPVFATEAYRRRVTRSLVAQFGVREAEPGSEPGPGLAGTGATKTSQNQSQEASSEQDFALRSIDQLVLQDWLFQVGFNTLAVLQQ</sequence>
<dbReference type="InterPro" id="IPR002553">
    <property type="entry name" value="Clathrin/coatomer_adapt-like_N"/>
</dbReference>
<dbReference type="Proteomes" id="UP000738325">
    <property type="component" value="Unassembled WGS sequence"/>
</dbReference>
<feature type="region of interest" description="Disordered" evidence="6">
    <location>
        <begin position="840"/>
        <end position="872"/>
    </location>
</feature>
<dbReference type="SUPFAM" id="SSF48371">
    <property type="entry name" value="ARM repeat"/>
    <property type="match status" value="1"/>
</dbReference>
<dbReference type="EMBL" id="JAAAIP010000784">
    <property type="protein sequence ID" value="KAG0312708.1"/>
    <property type="molecule type" value="Genomic_DNA"/>
</dbReference>
<dbReference type="AlphaFoldDB" id="A0A9P6R546"/>
<dbReference type="PANTHER" id="PTHR11134">
    <property type="entry name" value="ADAPTOR COMPLEX SUBUNIT BETA FAMILY MEMBER"/>
    <property type="match status" value="1"/>
</dbReference>
<protein>
    <submittedName>
        <fullName evidence="8">AP-4 complex subunit beta-1</fullName>
    </submittedName>
</protein>
<keyword evidence="5" id="KW-0472">Membrane</keyword>
<feature type="compositionally biased region" description="Low complexity" evidence="6">
    <location>
        <begin position="862"/>
        <end position="872"/>
    </location>
</feature>
<dbReference type="GO" id="GO:0016192">
    <property type="term" value="P:vesicle-mediated transport"/>
    <property type="evidence" value="ECO:0007669"/>
    <property type="project" value="InterPro"/>
</dbReference>
<evidence type="ECO:0000313" key="9">
    <source>
        <dbReference type="Proteomes" id="UP000738325"/>
    </source>
</evidence>
<feature type="domain" description="Clathrin/coatomer adaptor adaptin-like N-terminal" evidence="7">
    <location>
        <begin position="7"/>
        <end position="333"/>
    </location>
</feature>
<dbReference type="InterPro" id="IPR016024">
    <property type="entry name" value="ARM-type_fold"/>
</dbReference>
<keyword evidence="9" id="KW-1185">Reference proteome</keyword>
<proteinExistence type="inferred from homology"/>
<comment type="subcellular location">
    <subcellularLocation>
        <location evidence="1">Endomembrane system</location>
    </subcellularLocation>
</comment>
<reference evidence="8" key="1">
    <citation type="journal article" date="2020" name="Fungal Divers.">
        <title>Resolving the Mortierellaceae phylogeny through synthesis of multi-gene phylogenetics and phylogenomics.</title>
        <authorList>
            <person name="Vandepol N."/>
            <person name="Liber J."/>
            <person name="Desiro A."/>
            <person name="Na H."/>
            <person name="Kennedy M."/>
            <person name="Barry K."/>
            <person name="Grigoriev I.V."/>
            <person name="Miller A.N."/>
            <person name="O'Donnell K."/>
            <person name="Stajich J.E."/>
            <person name="Bonito G."/>
        </authorList>
    </citation>
    <scope>NUCLEOTIDE SEQUENCE</scope>
    <source>
        <strain evidence="8">REB-010B</strain>
    </source>
</reference>
<accession>A0A9P6R546</accession>
<evidence type="ECO:0000259" key="7">
    <source>
        <dbReference type="Pfam" id="PF01602"/>
    </source>
</evidence>
<evidence type="ECO:0000256" key="4">
    <source>
        <dbReference type="ARBA" id="ARBA00022927"/>
    </source>
</evidence>
<evidence type="ECO:0000256" key="6">
    <source>
        <dbReference type="SAM" id="MobiDB-lite"/>
    </source>
</evidence>
<dbReference type="GO" id="GO:0030117">
    <property type="term" value="C:membrane coat"/>
    <property type="evidence" value="ECO:0007669"/>
    <property type="project" value="InterPro"/>
</dbReference>
<comment type="similarity">
    <text evidence="2">Belongs to the adaptor complexes large subunit family.</text>
</comment>
<dbReference type="Pfam" id="PF01602">
    <property type="entry name" value="Adaptin_N"/>
    <property type="match status" value="1"/>
</dbReference>
<dbReference type="Gene3D" id="1.25.10.10">
    <property type="entry name" value="Leucine-rich Repeat Variant"/>
    <property type="match status" value="1"/>
</dbReference>
<organism evidence="8 9">
    <name type="scientific">Dissophora globulifera</name>
    <dbReference type="NCBI Taxonomy" id="979702"/>
    <lineage>
        <taxon>Eukaryota</taxon>
        <taxon>Fungi</taxon>
        <taxon>Fungi incertae sedis</taxon>
        <taxon>Mucoromycota</taxon>
        <taxon>Mortierellomycotina</taxon>
        <taxon>Mortierellomycetes</taxon>
        <taxon>Mortierellales</taxon>
        <taxon>Mortierellaceae</taxon>
        <taxon>Dissophora</taxon>
    </lineage>
</organism>
<keyword evidence="3" id="KW-0813">Transport</keyword>
<evidence type="ECO:0000256" key="2">
    <source>
        <dbReference type="ARBA" id="ARBA00006613"/>
    </source>
</evidence>